<gene>
    <name evidence="10" type="ORF">IPN75_07700</name>
</gene>
<dbReference type="SUPFAM" id="SSF109998">
    <property type="entry name" value="Triger factor/SurA peptide-binding domain-like"/>
    <property type="match status" value="1"/>
</dbReference>
<dbReference type="PANTHER" id="PTHR47245:SF1">
    <property type="entry name" value="FOLDASE PROTEIN PRSA"/>
    <property type="match status" value="1"/>
</dbReference>
<evidence type="ECO:0000256" key="7">
    <source>
        <dbReference type="PROSITE-ProRule" id="PRU00278"/>
    </source>
</evidence>
<protein>
    <recommendedName>
        <fullName evidence="3">peptidylprolyl isomerase</fullName>
        <ecNumber evidence="3">5.2.1.8</ecNumber>
    </recommendedName>
</protein>
<name>A0A9D7LM06_9RHOO</name>
<dbReference type="PROSITE" id="PS50198">
    <property type="entry name" value="PPIC_PPIASE_2"/>
    <property type="match status" value="1"/>
</dbReference>
<evidence type="ECO:0000256" key="8">
    <source>
        <dbReference type="SAM" id="SignalP"/>
    </source>
</evidence>
<dbReference type="PROSITE" id="PS51257">
    <property type="entry name" value="PROKAR_LIPOPROTEIN"/>
    <property type="match status" value="1"/>
</dbReference>
<dbReference type="EMBL" id="JADKBR010000005">
    <property type="protein sequence ID" value="MBK8890290.1"/>
    <property type="molecule type" value="Genomic_DNA"/>
</dbReference>
<dbReference type="EC" id="5.2.1.8" evidence="3"/>
<dbReference type="InterPro" id="IPR000297">
    <property type="entry name" value="PPIase_PpiC"/>
</dbReference>
<keyword evidence="6 7" id="KW-0413">Isomerase</keyword>
<accession>A0A9D7LM06</accession>
<evidence type="ECO:0000259" key="9">
    <source>
        <dbReference type="PROSITE" id="PS50198"/>
    </source>
</evidence>
<dbReference type="InterPro" id="IPR023058">
    <property type="entry name" value="PPIase_PpiC_CS"/>
</dbReference>
<feature type="domain" description="PpiC" evidence="9">
    <location>
        <begin position="145"/>
        <end position="237"/>
    </location>
</feature>
<dbReference type="Gene3D" id="3.10.50.40">
    <property type="match status" value="1"/>
</dbReference>
<dbReference type="PROSITE" id="PS01096">
    <property type="entry name" value="PPIC_PPIASE_1"/>
    <property type="match status" value="1"/>
</dbReference>
<evidence type="ECO:0000256" key="6">
    <source>
        <dbReference type="ARBA" id="ARBA00023235"/>
    </source>
</evidence>
<dbReference type="SUPFAM" id="SSF54534">
    <property type="entry name" value="FKBP-like"/>
    <property type="match status" value="1"/>
</dbReference>
<proteinExistence type="inferred from homology"/>
<dbReference type="AlphaFoldDB" id="A0A9D7LM06"/>
<feature type="signal peptide" evidence="8">
    <location>
        <begin position="1"/>
        <end position="20"/>
    </location>
</feature>
<evidence type="ECO:0000313" key="11">
    <source>
        <dbReference type="Proteomes" id="UP000808146"/>
    </source>
</evidence>
<sequence>MISSNSRILLASAVSLLVLSACNPDDKAKSAAAPAVKEPAAATVNGIAIAKSRVDMIVQQGLAAGQPDSPEARKGIIEKLAMQTLAADEAIKKGLDKSPEIMAQIDLIRQSVLANAYVQDLIKNSTASDDMLKAEYEKIKATITGTEYKARHILVEKEADAKEIIAKLKKDPGLFEKLAMEKSKDAGSKVRGGELGWFDLSRMVPEFGSAVSKLEKGAITQKPIKTQFGYHVIQLEDTRPIEAPPFEEVKPQLAQHLQQQNVQKQMEDLKAKAKIEIVDAPAAAPAIK</sequence>
<reference evidence="10" key="1">
    <citation type="submission" date="2020-10" db="EMBL/GenBank/DDBJ databases">
        <title>Connecting structure to function with the recovery of over 1000 high-quality activated sludge metagenome-assembled genomes encoding full-length rRNA genes using long-read sequencing.</title>
        <authorList>
            <person name="Singleton C.M."/>
            <person name="Petriglieri F."/>
            <person name="Kristensen J.M."/>
            <person name="Kirkegaard R.H."/>
            <person name="Michaelsen T.Y."/>
            <person name="Andersen M.H."/>
            <person name="Karst S.M."/>
            <person name="Dueholm M.S."/>
            <person name="Nielsen P.H."/>
            <person name="Albertsen M."/>
        </authorList>
    </citation>
    <scope>NUCLEOTIDE SEQUENCE</scope>
    <source>
        <strain evidence="10">OdNE_18-Q3-R46-58_BAT3C.305</strain>
    </source>
</reference>
<dbReference type="Proteomes" id="UP000808146">
    <property type="component" value="Unassembled WGS sequence"/>
</dbReference>
<evidence type="ECO:0000313" key="10">
    <source>
        <dbReference type="EMBL" id="MBK8890290.1"/>
    </source>
</evidence>
<evidence type="ECO:0000256" key="4">
    <source>
        <dbReference type="ARBA" id="ARBA00022729"/>
    </source>
</evidence>
<organism evidence="10 11">
    <name type="scientific">Candidatus Dechloromonas phosphorivorans</name>
    <dbReference type="NCBI Taxonomy" id="2899244"/>
    <lineage>
        <taxon>Bacteria</taxon>
        <taxon>Pseudomonadati</taxon>
        <taxon>Pseudomonadota</taxon>
        <taxon>Betaproteobacteria</taxon>
        <taxon>Rhodocyclales</taxon>
        <taxon>Azonexaceae</taxon>
        <taxon>Dechloromonas</taxon>
    </lineage>
</organism>
<evidence type="ECO:0000256" key="1">
    <source>
        <dbReference type="ARBA" id="ARBA00000971"/>
    </source>
</evidence>
<keyword evidence="4 8" id="KW-0732">Signal</keyword>
<dbReference type="Gene3D" id="1.10.8.1040">
    <property type="match status" value="1"/>
</dbReference>
<comment type="caution">
    <text evidence="10">The sequence shown here is derived from an EMBL/GenBank/DDBJ whole genome shotgun (WGS) entry which is preliminary data.</text>
</comment>
<evidence type="ECO:0000256" key="3">
    <source>
        <dbReference type="ARBA" id="ARBA00013194"/>
    </source>
</evidence>
<dbReference type="InterPro" id="IPR046357">
    <property type="entry name" value="PPIase_dom_sf"/>
</dbReference>
<comment type="similarity">
    <text evidence="2">Belongs to the PpiC/parvulin rotamase family.</text>
</comment>
<evidence type="ECO:0000256" key="5">
    <source>
        <dbReference type="ARBA" id="ARBA00023110"/>
    </source>
</evidence>
<evidence type="ECO:0000256" key="2">
    <source>
        <dbReference type="ARBA" id="ARBA00007656"/>
    </source>
</evidence>
<comment type="catalytic activity">
    <reaction evidence="1">
        <text>[protein]-peptidylproline (omega=180) = [protein]-peptidylproline (omega=0)</text>
        <dbReference type="Rhea" id="RHEA:16237"/>
        <dbReference type="Rhea" id="RHEA-COMP:10747"/>
        <dbReference type="Rhea" id="RHEA-COMP:10748"/>
        <dbReference type="ChEBI" id="CHEBI:83833"/>
        <dbReference type="ChEBI" id="CHEBI:83834"/>
        <dbReference type="EC" id="5.2.1.8"/>
    </reaction>
</comment>
<dbReference type="Pfam" id="PF00639">
    <property type="entry name" value="Rotamase"/>
    <property type="match status" value="1"/>
</dbReference>
<keyword evidence="5 7" id="KW-0697">Rotamase</keyword>
<dbReference type="InterPro" id="IPR027304">
    <property type="entry name" value="Trigger_fact/SurA_dom_sf"/>
</dbReference>
<dbReference type="PANTHER" id="PTHR47245">
    <property type="entry name" value="PEPTIDYLPROLYL ISOMERASE"/>
    <property type="match status" value="1"/>
</dbReference>
<feature type="chain" id="PRO_5038647911" description="peptidylprolyl isomerase" evidence="8">
    <location>
        <begin position="21"/>
        <end position="288"/>
    </location>
</feature>
<dbReference type="GO" id="GO:0003755">
    <property type="term" value="F:peptidyl-prolyl cis-trans isomerase activity"/>
    <property type="evidence" value="ECO:0007669"/>
    <property type="project" value="UniProtKB-KW"/>
</dbReference>
<dbReference type="InterPro" id="IPR050245">
    <property type="entry name" value="PrsA_foldase"/>
</dbReference>